<organism evidence="1 2">
    <name type="scientific">Lactobacillus johnsonii</name>
    <dbReference type="NCBI Taxonomy" id="33959"/>
    <lineage>
        <taxon>Bacteria</taxon>
        <taxon>Bacillati</taxon>
        <taxon>Bacillota</taxon>
        <taxon>Bacilli</taxon>
        <taxon>Lactobacillales</taxon>
        <taxon>Lactobacillaceae</taxon>
        <taxon>Lactobacillus</taxon>
    </lineage>
</organism>
<gene>
    <name evidence="1" type="ORF">D7321_03945</name>
</gene>
<proteinExistence type="predicted"/>
<dbReference type="RefSeq" id="WP_127836084.1">
    <property type="nucleotide sequence ID" value="NZ_CP062068.1"/>
</dbReference>
<name>A0A9W4EBA0_LACJH</name>
<protein>
    <submittedName>
        <fullName evidence="1">Uncharacterized protein</fullName>
    </submittedName>
</protein>
<evidence type="ECO:0000313" key="2">
    <source>
        <dbReference type="Proteomes" id="UP000283758"/>
    </source>
</evidence>
<reference evidence="1 2" key="1">
    <citation type="submission" date="2018-10" db="EMBL/GenBank/DDBJ databases">
        <title>Complete genome sequencing of Lactobacillus johnsonii ZLJ010.</title>
        <authorList>
            <person name="Zhang W."/>
            <person name="Ji H."/>
            <person name="Wang J."/>
            <person name="Zhang D."/>
            <person name="Liu H."/>
            <person name="Wang S."/>
            <person name="Wang Y."/>
        </authorList>
    </citation>
    <scope>NUCLEOTIDE SEQUENCE [LARGE SCALE GENOMIC DNA]</scope>
    <source>
        <strain evidence="1 2">ZLJ010</strain>
    </source>
</reference>
<sequence>MKILTGSRGDEVHEHLYENGQRLLKAQYDGMIIDIAGFNSKSASNSNFEEQLLLARLLHDEDLIRLNQVTMMMTGNYEPLPDTIFDDFSLKQYMLNKYGAVMVN</sequence>
<dbReference type="AlphaFoldDB" id="A0A9W4EBA0"/>
<accession>A0A9W4EBA0</accession>
<dbReference type="Proteomes" id="UP000283758">
    <property type="component" value="Chromosome"/>
</dbReference>
<evidence type="ECO:0000313" key="1">
    <source>
        <dbReference type="EMBL" id="AZZ68353.1"/>
    </source>
</evidence>
<dbReference type="EMBL" id="CP032680">
    <property type="protein sequence ID" value="AZZ68353.1"/>
    <property type="molecule type" value="Genomic_DNA"/>
</dbReference>